<evidence type="ECO:0000256" key="3">
    <source>
        <dbReference type="ARBA" id="ARBA00022989"/>
    </source>
</evidence>
<evidence type="ECO:0000256" key="2">
    <source>
        <dbReference type="ARBA" id="ARBA00022692"/>
    </source>
</evidence>
<dbReference type="EMBL" id="JAHQIW010000210">
    <property type="protein sequence ID" value="KAJ1346697.1"/>
    <property type="molecule type" value="Genomic_DNA"/>
</dbReference>
<dbReference type="Proteomes" id="UP001196413">
    <property type="component" value="Unassembled WGS sequence"/>
</dbReference>
<dbReference type="SUPFAM" id="SSF48652">
    <property type="entry name" value="Tetraspanin"/>
    <property type="match status" value="1"/>
</dbReference>
<comment type="subcellular location">
    <subcellularLocation>
        <location evidence="1">Membrane</location>
        <topology evidence="1">Multi-pass membrane protein</topology>
    </subcellularLocation>
</comment>
<proteinExistence type="predicted"/>
<dbReference type="PANTHER" id="PTHR19282">
    <property type="entry name" value="TETRASPANIN"/>
    <property type="match status" value="1"/>
</dbReference>
<keyword evidence="7" id="KW-1185">Reference proteome</keyword>
<dbReference type="InterPro" id="IPR018499">
    <property type="entry name" value="Tetraspanin/Peripherin"/>
</dbReference>
<keyword evidence="3 5" id="KW-1133">Transmembrane helix</keyword>
<evidence type="ECO:0000256" key="5">
    <source>
        <dbReference type="SAM" id="Phobius"/>
    </source>
</evidence>
<comment type="caution">
    <text evidence="6">The sequence shown here is derived from an EMBL/GenBank/DDBJ whole genome shotgun (WGS) entry which is preliminary data.</text>
</comment>
<dbReference type="Pfam" id="PF00335">
    <property type="entry name" value="Tetraspanin"/>
    <property type="match status" value="1"/>
</dbReference>
<evidence type="ECO:0000313" key="6">
    <source>
        <dbReference type="EMBL" id="KAJ1346697.1"/>
    </source>
</evidence>
<dbReference type="AlphaFoldDB" id="A0AAD5LTW3"/>
<sequence>MSIRHIYAAWKCTSNRRLFFAVLLTFTTMGIYSISFGLWLILNKADFHELSPSIHTDLPTAAICLSIGMSVMTITTVGWISAVSYDRHFLNLFIAFVSLLTLMQVSTGVLGISVMHVARARVRSDLLKSINRTTFISANGDEYDLKVAWDRVQKSLKCCGVDGAHDWYYSVRWPTESKARFVPDSCCDRSLFADDDSMNNCGKRQNELLLFRRGCVDVYTNWSYHHISHLNWLSFALLIIEAISLLFAINLSKSNSFYAGSSRRRIRPAEYNRYLVEMSVMERGNRHSRSVDRLNNSDQDVLINRS</sequence>
<evidence type="ECO:0000256" key="1">
    <source>
        <dbReference type="ARBA" id="ARBA00004141"/>
    </source>
</evidence>
<dbReference type="GO" id="GO:0005886">
    <property type="term" value="C:plasma membrane"/>
    <property type="evidence" value="ECO:0007669"/>
    <property type="project" value="TreeGrafter"/>
</dbReference>
<name>A0AAD5LTW3_PARTN</name>
<keyword evidence="4 5" id="KW-0472">Membrane</keyword>
<evidence type="ECO:0008006" key="8">
    <source>
        <dbReference type="Google" id="ProtNLM"/>
    </source>
</evidence>
<organism evidence="6 7">
    <name type="scientific">Parelaphostrongylus tenuis</name>
    <name type="common">Meningeal worm</name>
    <dbReference type="NCBI Taxonomy" id="148309"/>
    <lineage>
        <taxon>Eukaryota</taxon>
        <taxon>Metazoa</taxon>
        <taxon>Ecdysozoa</taxon>
        <taxon>Nematoda</taxon>
        <taxon>Chromadorea</taxon>
        <taxon>Rhabditida</taxon>
        <taxon>Rhabditina</taxon>
        <taxon>Rhabditomorpha</taxon>
        <taxon>Strongyloidea</taxon>
        <taxon>Metastrongylidae</taxon>
        <taxon>Parelaphostrongylus</taxon>
    </lineage>
</organism>
<feature type="transmembrane region" description="Helical" evidence="5">
    <location>
        <begin position="60"/>
        <end position="80"/>
    </location>
</feature>
<keyword evidence="2 5" id="KW-0812">Transmembrane</keyword>
<dbReference type="InterPro" id="IPR008952">
    <property type="entry name" value="Tetraspanin_EC2_sf"/>
</dbReference>
<dbReference type="Gene3D" id="1.10.1450.10">
    <property type="entry name" value="Tetraspanin"/>
    <property type="match status" value="1"/>
</dbReference>
<protein>
    <recommendedName>
        <fullName evidence="8">Tetraspanin</fullName>
    </recommendedName>
</protein>
<feature type="transmembrane region" description="Helical" evidence="5">
    <location>
        <begin position="232"/>
        <end position="251"/>
    </location>
</feature>
<accession>A0AAD5LTW3</accession>
<dbReference type="PRINTS" id="PR00259">
    <property type="entry name" value="TMFOUR"/>
</dbReference>
<gene>
    <name evidence="6" type="ORF">KIN20_001585</name>
</gene>
<feature type="transmembrane region" description="Helical" evidence="5">
    <location>
        <begin position="20"/>
        <end position="40"/>
    </location>
</feature>
<reference evidence="6" key="1">
    <citation type="submission" date="2021-06" db="EMBL/GenBank/DDBJ databases">
        <title>Parelaphostrongylus tenuis whole genome reference sequence.</title>
        <authorList>
            <person name="Garwood T.J."/>
            <person name="Larsen P.A."/>
            <person name="Fountain-Jones N.M."/>
            <person name="Garbe J.R."/>
            <person name="Macchietto M.G."/>
            <person name="Kania S.A."/>
            <person name="Gerhold R.W."/>
            <person name="Richards J.E."/>
            <person name="Wolf T.M."/>
        </authorList>
    </citation>
    <scope>NUCLEOTIDE SEQUENCE</scope>
    <source>
        <strain evidence="6">MNPRO001-30</strain>
        <tissue evidence="6">Meninges</tissue>
    </source>
</reference>
<feature type="transmembrane region" description="Helical" evidence="5">
    <location>
        <begin position="92"/>
        <end position="118"/>
    </location>
</feature>
<evidence type="ECO:0000256" key="4">
    <source>
        <dbReference type="ARBA" id="ARBA00023136"/>
    </source>
</evidence>
<dbReference type="PANTHER" id="PTHR19282:SF477">
    <property type="entry name" value="TETRASPANIN"/>
    <property type="match status" value="1"/>
</dbReference>
<evidence type="ECO:0000313" key="7">
    <source>
        <dbReference type="Proteomes" id="UP001196413"/>
    </source>
</evidence>